<reference evidence="7" key="1">
    <citation type="submission" date="2020-05" db="EMBL/GenBank/DDBJ databases">
        <authorList>
            <person name="Chiriac C."/>
            <person name="Salcher M."/>
            <person name="Ghai R."/>
            <person name="Kavagutti S V."/>
        </authorList>
    </citation>
    <scope>NUCLEOTIDE SEQUENCE</scope>
</reference>
<gene>
    <name evidence="7" type="ORF">UFOPK1908_01260</name>
    <name evidence="8" type="ORF">UFOPK2282_01331</name>
    <name evidence="9" type="ORF">UFOPK3576_01013</name>
</gene>
<evidence type="ECO:0000256" key="5">
    <source>
        <dbReference type="ARBA" id="ARBA00023136"/>
    </source>
</evidence>
<feature type="transmembrane region" description="Helical" evidence="6">
    <location>
        <begin position="72"/>
        <end position="88"/>
    </location>
</feature>
<evidence type="ECO:0000256" key="2">
    <source>
        <dbReference type="ARBA" id="ARBA00009190"/>
    </source>
</evidence>
<feature type="transmembrane region" description="Helical" evidence="6">
    <location>
        <begin position="130"/>
        <end position="151"/>
    </location>
</feature>
<comment type="subcellular location">
    <subcellularLocation>
        <location evidence="1">Membrane</location>
        <topology evidence="1">Multi-pass membrane protein</topology>
    </subcellularLocation>
</comment>
<evidence type="ECO:0000313" key="9">
    <source>
        <dbReference type="EMBL" id="CAB4909621.1"/>
    </source>
</evidence>
<dbReference type="GO" id="GO:0016020">
    <property type="term" value="C:membrane"/>
    <property type="evidence" value="ECO:0007669"/>
    <property type="project" value="UniProtKB-SubCell"/>
</dbReference>
<keyword evidence="4 6" id="KW-1133">Transmembrane helix</keyword>
<feature type="transmembrane region" description="Helical" evidence="6">
    <location>
        <begin position="157"/>
        <end position="180"/>
    </location>
</feature>
<dbReference type="GO" id="GO:0046873">
    <property type="term" value="F:metal ion transmembrane transporter activity"/>
    <property type="evidence" value="ECO:0007669"/>
    <property type="project" value="InterPro"/>
</dbReference>
<evidence type="ECO:0000313" key="7">
    <source>
        <dbReference type="EMBL" id="CAB4627248.1"/>
    </source>
</evidence>
<proteinExistence type="inferred from homology"/>
<evidence type="ECO:0000256" key="4">
    <source>
        <dbReference type="ARBA" id="ARBA00022989"/>
    </source>
</evidence>
<dbReference type="Pfam" id="PF01169">
    <property type="entry name" value="GDT1"/>
    <property type="match status" value="2"/>
</dbReference>
<feature type="transmembrane region" description="Helical" evidence="6">
    <location>
        <begin position="12"/>
        <end position="33"/>
    </location>
</feature>
<evidence type="ECO:0000313" key="8">
    <source>
        <dbReference type="EMBL" id="CAB4675525.1"/>
    </source>
</evidence>
<dbReference type="PANTHER" id="PTHR12608">
    <property type="entry name" value="TRANSMEMBRANE PROTEIN HTP-1 RELATED"/>
    <property type="match status" value="1"/>
</dbReference>
<comment type="similarity">
    <text evidence="2">Belongs to the GDT1 family.</text>
</comment>
<dbReference type="AlphaFoldDB" id="A0A6J6IS72"/>
<dbReference type="PANTHER" id="PTHR12608:SF1">
    <property type="entry name" value="TRANSMEMBRANE PROTEIN 165"/>
    <property type="match status" value="1"/>
</dbReference>
<dbReference type="EMBL" id="CAEZVB010000074">
    <property type="protein sequence ID" value="CAB4627248.1"/>
    <property type="molecule type" value="Genomic_DNA"/>
</dbReference>
<protein>
    <submittedName>
        <fullName evidence="7">Unannotated protein</fullName>
    </submittedName>
</protein>
<dbReference type="EMBL" id="CAEZWR010000193">
    <property type="protein sequence ID" value="CAB4675525.1"/>
    <property type="molecule type" value="Genomic_DNA"/>
</dbReference>
<keyword evidence="5 6" id="KW-0472">Membrane</keyword>
<feature type="transmembrane region" description="Helical" evidence="6">
    <location>
        <begin position="192"/>
        <end position="213"/>
    </location>
</feature>
<evidence type="ECO:0000256" key="6">
    <source>
        <dbReference type="SAM" id="Phobius"/>
    </source>
</evidence>
<dbReference type="EMBL" id="CAFBMO010000040">
    <property type="protein sequence ID" value="CAB4909621.1"/>
    <property type="molecule type" value="Genomic_DNA"/>
</dbReference>
<keyword evidence="3 6" id="KW-0812">Transmembrane</keyword>
<feature type="transmembrane region" description="Helical" evidence="6">
    <location>
        <begin position="40"/>
        <end position="66"/>
    </location>
</feature>
<accession>A0A6J6IS72</accession>
<organism evidence="7">
    <name type="scientific">freshwater metagenome</name>
    <dbReference type="NCBI Taxonomy" id="449393"/>
    <lineage>
        <taxon>unclassified sequences</taxon>
        <taxon>metagenomes</taxon>
        <taxon>ecological metagenomes</taxon>
    </lineage>
</organism>
<dbReference type="InterPro" id="IPR001727">
    <property type="entry name" value="GDT1-like"/>
</dbReference>
<evidence type="ECO:0000256" key="3">
    <source>
        <dbReference type="ARBA" id="ARBA00022692"/>
    </source>
</evidence>
<evidence type="ECO:0000256" key="1">
    <source>
        <dbReference type="ARBA" id="ARBA00004141"/>
    </source>
</evidence>
<sequence length="216" mass="23114">MNLTFDLGIAATTFFVIFLAELPDKSFIASLVLATRFRHLYVWIGVSAAFFIQCVIAVAAGGFIALLPQEPVLAVTALFFLAGSFILIRSGLKSRAEEAADEAEEESEVLAKVGTATATDSVRRTIVTSFLVIFAAEWGDLTQIFAAAQAAKTGQPFTVFVGAWLGLITVAGIAVVLGRWLQARIPLSRVRIASGLVLLALAMWTAVEFFQAISTP</sequence>
<name>A0A6J6IS72_9ZZZZ</name>